<evidence type="ECO:0000256" key="1">
    <source>
        <dbReference type="SAM" id="MobiDB-lite"/>
    </source>
</evidence>
<feature type="compositionally biased region" description="Basic and acidic residues" evidence="1">
    <location>
        <begin position="15"/>
        <end position="32"/>
    </location>
</feature>
<accession>A0A4R4V4Z3</accession>
<keyword evidence="3" id="KW-1185">Reference proteome</keyword>
<proteinExistence type="predicted"/>
<evidence type="ECO:0000313" key="3">
    <source>
        <dbReference type="Proteomes" id="UP000294543"/>
    </source>
</evidence>
<name>A0A4R4V4Z3_9ACTN</name>
<organism evidence="2 3">
    <name type="scientific">Nonomuraea diastatica</name>
    <dbReference type="NCBI Taxonomy" id="1848329"/>
    <lineage>
        <taxon>Bacteria</taxon>
        <taxon>Bacillati</taxon>
        <taxon>Actinomycetota</taxon>
        <taxon>Actinomycetes</taxon>
        <taxon>Streptosporangiales</taxon>
        <taxon>Streptosporangiaceae</taxon>
        <taxon>Nonomuraea</taxon>
    </lineage>
</organism>
<dbReference type="AlphaFoldDB" id="A0A4R4V4Z3"/>
<evidence type="ECO:0000313" key="2">
    <source>
        <dbReference type="EMBL" id="TDC99861.1"/>
    </source>
</evidence>
<dbReference type="EMBL" id="SMKP01000428">
    <property type="protein sequence ID" value="TDC99861.1"/>
    <property type="molecule type" value="Genomic_DNA"/>
</dbReference>
<feature type="region of interest" description="Disordered" evidence="1">
    <location>
        <begin position="1"/>
        <end position="42"/>
    </location>
</feature>
<gene>
    <name evidence="2" type="ORF">E1294_52015</name>
</gene>
<comment type="caution">
    <text evidence="2">The sequence shown here is derived from an EMBL/GenBank/DDBJ whole genome shotgun (WGS) entry which is preliminary data.</text>
</comment>
<dbReference type="Proteomes" id="UP000294543">
    <property type="component" value="Unassembled WGS sequence"/>
</dbReference>
<dbReference type="RefSeq" id="WP_132520778.1">
    <property type="nucleotide sequence ID" value="NZ_SMKP01000428.1"/>
</dbReference>
<reference evidence="2 3" key="1">
    <citation type="submission" date="2019-03" db="EMBL/GenBank/DDBJ databases">
        <title>Draft genome sequences of novel Actinobacteria.</title>
        <authorList>
            <person name="Sahin N."/>
            <person name="Ay H."/>
            <person name="Saygin H."/>
        </authorList>
    </citation>
    <scope>NUCLEOTIDE SEQUENCE [LARGE SCALE GENOMIC DNA]</scope>
    <source>
        <strain evidence="2 3">KC712</strain>
    </source>
</reference>
<protein>
    <submittedName>
        <fullName evidence="2">Uncharacterized protein</fullName>
    </submittedName>
</protein>
<sequence>MSAAKPRAWPPRTTELVKQHAREKATWEKEREQLEDERDDAPMFVKPQRAEYALVRVLR</sequence>